<evidence type="ECO:0000256" key="1">
    <source>
        <dbReference type="SAM" id="MobiDB-lite"/>
    </source>
</evidence>
<organism evidence="3 4">
    <name type="scientific">Sphingopyxis witflariensis</name>
    <dbReference type="NCBI Taxonomy" id="173675"/>
    <lineage>
        <taxon>Bacteria</taxon>
        <taxon>Pseudomonadati</taxon>
        <taxon>Pseudomonadota</taxon>
        <taxon>Alphaproteobacteria</taxon>
        <taxon>Sphingomonadales</taxon>
        <taxon>Sphingomonadaceae</taxon>
        <taxon>Sphingopyxis</taxon>
    </lineage>
</organism>
<keyword evidence="4" id="KW-1185">Reference proteome</keyword>
<sequence>MSGLLLFALGFLCGAGLMLARRRGGEARDLTGPPRIAPPSAIRPPGQTQADASWTRVHINSETIEDTELLDLIRRGRKIEAIKRMRDLTGMRLAEAKNAVETLEQTLR</sequence>
<accession>A0A246JXZ8</accession>
<feature type="region of interest" description="Disordered" evidence="1">
    <location>
        <begin position="27"/>
        <end position="52"/>
    </location>
</feature>
<dbReference type="InterPro" id="IPR014719">
    <property type="entry name" value="Ribosomal_bL12_C/ClpS-like"/>
</dbReference>
<proteinExistence type="predicted"/>
<dbReference type="Proteomes" id="UP000197097">
    <property type="component" value="Unassembled WGS sequence"/>
</dbReference>
<evidence type="ECO:0000259" key="2">
    <source>
        <dbReference type="Pfam" id="PF00542"/>
    </source>
</evidence>
<feature type="domain" description="Large ribosomal subunit protein bL12 C-terminal" evidence="2">
    <location>
        <begin position="77"/>
        <end position="107"/>
    </location>
</feature>
<dbReference type="Gene3D" id="3.30.1390.10">
    <property type="match status" value="1"/>
</dbReference>
<evidence type="ECO:0000313" key="3">
    <source>
        <dbReference type="EMBL" id="OWQ97971.1"/>
    </source>
</evidence>
<dbReference type="AlphaFoldDB" id="A0A246JXZ8"/>
<protein>
    <recommendedName>
        <fullName evidence="2">Large ribosomal subunit protein bL12 C-terminal domain-containing protein</fullName>
    </recommendedName>
</protein>
<name>A0A246JXZ8_9SPHN</name>
<dbReference type="InterPro" id="IPR013823">
    <property type="entry name" value="Ribosomal_bL12_C"/>
</dbReference>
<reference evidence="3 4" key="1">
    <citation type="journal article" date="2002" name="Int. J. Syst. Evol. Microbiol.">
        <title>Sphingopyxis witflariensis sp. nov., isolated from activated sludge.</title>
        <authorList>
            <person name="Kampfer P."/>
            <person name="Witzenberger R."/>
            <person name="Denner E.B."/>
            <person name="Busse H.J."/>
            <person name="Neef A."/>
        </authorList>
    </citation>
    <scope>NUCLEOTIDE SEQUENCE [LARGE SCALE GENOMIC DNA]</scope>
    <source>
        <strain evidence="3 4">DSM 14551</strain>
    </source>
</reference>
<dbReference type="GO" id="GO:0006412">
    <property type="term" value="P:translation"/>
    <property type="evidence" value="ECO:0007669"/>
    <property type="project" value="InterPro"/>
</dbReference>
<dbReference type="RefSeq" id="WP_088472585.1">
    <property type="nucleotide sequence ID" value="NZ_NISJ01000004.1"/>
</dbReference>
<dbReference type="Pfam" id="PF00542">
    <property type="entry name" value="Ribosomal_L12"/>
    <property type="match status" value="1"/>
</dbReference>
<evidence type="ECO:0000313" key="4">
    <source>
        <dbReference type="Proteomes" id="UP000197097"/>
    </source>
</evidence>
<comment type="caution">
    <text evidence="3">The sequence shown here is derived from an EMBL/GenBank/DDBJ whole genome shotgun (WGS) entry which is preliminary data.</text>
</comment>
<dbReference type="EMBL" id="NISJ01000004">
    <property type="protein sequence ID" value="OWQ97971.1"/>
    <property type="molecule type" value="Genomic_DNA"/>
</dbReference>
<feature type="compositionally biased region" description="Low complexity" evidence="1">
    <location>
        <begin position="32"/>
        <end position="46"/>
    </location>
</feature>
<gene>
    <name evidence="3" type="ORF">CDQ91_10140</name>
</gene>
<dbReference type="GO" id="GO:0003735">
    <property type="term" value="F:structural constituent of ribosome"/>
    <property type="evidence" value="ECO:0007669"/>
    <property type="project" value="InterPro"/>
</dbReference>